<evidence type="ECO:0000256" key="6">
    <source>
        <dbReference type="ARBA" id="ARBA00023136"/>
    </source>
</evidence>
<keyword evidence="9" id="KW-0325">Glycoprotein</keyword>
<feature type="transmembrane region" description="Helical" evidence="11">
    <location>
        <begin position="81"/>
        <end position="108"/>
    </location>
</feature>
<comment type="caution">
    <text evidence="13">The sequence shown here is derived from an EMBL/GenBank/DDBJ whole genome shotgun (WGS) entry which is preliminary data.</text>
</comment>
<reference evidence="13 14" key="1">
    <citation type="journal article" date="2021" name="Elife">
        <title>Chloroplast acquisition without the gene transfer in kleptoplastic sea slugs, Plakobranchus ocellatus.</title>
        <authorList>
            <person name="Maeda T."/>
            <person name="Takahashi S."/>
            <person name="Yoshida T."/>
            <person name="Shimamura S."/>
            <person name="Takaki Y."/>
            <person name="Nagai Y."/>
            <person name="Toyoda A."/>
            <person name="Suzuki Y."/>
            <person name="Arimoto A."/>
            <person name="Ishii H."/>
            <person name="Satoh N."/>
            <person name="Nishiyama T."/>
            <person name="Hasebe M."/>
            <person name="Maruyama T."/>
            <person name="Minagawa J."/>
            <person name="Obokata J."/>
            <person name="Shigenobu S."/>
        </authorList>
    </citation>
    <scope>NUCLEOTIDE SEQUENCE [LARGE SCALE GENOMIC DNA]</scope>
</reference>
<comment type="subcellular location">
    <subcellularLocation>
        <location evidence="1">Cell membrane</location>
        <topology evidence="1">Multi-pass membrane protein</topology>
    </subcellularLocation>
</comment>
<keyword evidence="7" id="KW-1015">Disulfide bond</keyword>
<dbReference type="SUPFAM" id="SSF81321">
    <property type="entry name" value="Family A G protein-coupled receptor-like"/>
    <property type="match status" value="1"/>
</dbReference>
<dbReference type="SMART" id="SM01381">
    <property type="entry name" value="7TM_GPCR_Srsx"/>
    <property type="match status" value="1"/>
</dbReference>
<evidence type="ECO:0000256" key="4">
    <source>
        <dbReference type="ARBA" id="ARBA00022989"/>
    </source>
</evidence>
<evidence type="ECO:0000256" key="5">
    <source>
        <dbReference type="ARBA" id="ARBA00023040"/>
    </source>
</evidence>
<keyword evidence="5" id="KW-0297">G-protein coupled receptor</keyword>
<evidence type="ECO:0000259" key="12">
    <source>
        <dbReference type="PROSITE" id="PS50262"/>
    </source>
</evidence>
<organism evidence="13 14">
    <name type="scientific">Elysia marginata</name>
    <dbReference type="NCBI Taxonomy" id="1093978"/>
    <lineage>
        <taxon>Eukaryota</taxon>
        <taxon>Metazoa</taxon>
        <taxon>Spiralia</taxon>
        <taxon>Lophotrochozoa</taxon>
        <taxon>Mollusca</taxon>
        <taxon>Gastropoda</taxon>
        <taxon>Heterobranchia</taxon>
        <taxon>Euthyneura</taxon>
        <taxon>Panpulmonata</taxon>
        <taxon>Sacoglossa</taxon>
        <taxon>Placobranchoidea</taxon>
        <taxon>Plakobranchidae</taxon>
        <taxon>Elysia</taxon>
    </lineage>
</organism>
<dbReference type="AlphaFoldDB" id="A0AAV4F4W8"/>
<evidence type="ECO:0000256" key="8">
    <source>
        <dbReference type="ARBA" id="ARBA00023170"/>
    </source>
</evidence>
<name>A0AAV4F4W8_9GAST</name>
<keyword evidence="10" id="KW-0807">Transducer</keyword>
<feature type="transmembrane region" description="Helical" evidence="11">
    <location>
        <begin position="171"/>
        <end position="197"/>
    </location>
</feature>
<feature type="transmembrane region" description="Helical" evidence="11">
    <location>
        <begin position="14"/>
        <end position="39"/>
    </location>
</feature>
<keyword evidence="6 11" id="KW-0472">Membrane</keyword>
<dbReference type="PRINTS" id="PR00424">
    <property type="entry name" value="ADENOSINER"/>
</dbReference>
<accession>A0AAV4F4W8</accession>
<sequence length="398" mass="45024">MRRGYESGIMDTLFILYILAEAVVSLTSAVGNAIVLAAILRTRRLHTVTNVFIGGLAVADIAVGLAVPPMASVVFTGRPRNFYGCILVHSLILLFTNVSVFMLLAVAVERFIAIKKPFMYQRLLTIRRAVMINVAVWLLGTALGLVPLYGWNTGNYNIKRCTFLNVMAMDYMVYFQFFGVLLVPLSLMLGIYTYIFIIIRRHSRQTYALHKSIRYSVKDEKWRKASNFTMNRILNNEVRVAKMFVLLITLFCLFWLPINILNCLIFFCPKECKFSYEALVVALVMSHANSSINPLICATNNSSIKKAIKVMFGCSLSENESFSNVLSDSDRTSTIYSRIITNDSQWDSRVSHQIFTVDPMLTLKVEKDKSFDKQKPKSELLPPLMTSTAAHPQTTLIE</sequence>
<dbReference type="GO" id="GO:0005886">
    <property type="term" value="C:plasma membrane"/>
    <property type="evidence" value="ECO:0007669"/>
    <property type="project" value="UniProtKB-SubCell"/>
</dbReference>
<dbReference type="InterPro" id="IPR017452">
    <property type="entry name" value="GPCR_Rhodpsn_7TM"/>
</dbReference>
<dbReference type="Gene3D" id="1.20.1070.10">
    <property type="entry name" value="Rhodopsin 7-helix transmembrane proteins"/>
    <property type="match status" value="1"/>
</dbReference>
<feature type="domain" description="G-protein coupled receptors family 1 profile" evidence="12">
    <location>
        <begin position="31"/>
        <end position="297"/>
    </location>
</feature>
<dbReference type="EMBL" id="BMAT01011161">
    <property type="protein sequence ID" value="GFR67743.1"/>
    <property type="molecule type" value="Genomic_DNA"/>
</dbReference>
<evidence type="ECO:0000256" key="3">
    <source>
        <dbReference type="ARBA" id="ARBA00022692"/>
    </source>
</evidence>
<dbReference type="PANTHER" id="PTHR24246:SF27">
    <property type="entry name" value="ADENOSINE RECEPTOR, ISOFORM A"/>
    <property type="match status" value="1"/>
</dbReference>
<dbReference type="PROSITE" id="PS00237">
    <property type="entry name" value="G_PROTEIN_RECEP_F1_1"/>
    <property type="match status" value="1"/>
</dbReference>
<dbReference type="GO" id="GO:0001609">
    <property type="term" value="F:G protein-coupled adenosine receptor activity"/>
    <property type="evidence" value="ECO:0007669"/>
    <property type="project" value="InterPro"/>
</dbReference>
<evidence type="ECO:0000256" key="7">
    <source>
        <dbReference type="ARBA" id="ARBA00023157"/>
    </source>
</evidence>
<feature type="transmembrane region" description="Helical" evidence="11">
    <location>
        <begin position="244"/>
        <end position="267"/>
    </location>
</feature>
<evidence type="ECO:0000313" key="13">
    <source>
        <dbReference type="EMBL" id="GFR67743.1"/>
    </source>
</evidence>
<dbReference type="PROSITE" id="PS50262">
    <property type="entry name" value="G_PROTEIN_RECEP_F1_2"/>
    <property type="match status" value="1"/>
</dbReference>
<evidence type="ECO:0000256" key="1">
    <source>
        <dbReference type="ARBA" id="ARBA00004651"/>
    </source>
</evidence>
<dbReference type="PRINTS" id="PR00237">
    <property type="entry name" value="GPCRRHODOPSN"/>
</dbReference>
<dbReference type="InterPro" id="IPR000276">
    <property type="entry name" value="GPCR_Rhodpsn"/>
</dbReference>
<evidence type="ECO:0000256" key="2">
    <source>
        <dbReference type="ARBA" id="ARBA00022475"/>
    </source>
</evidence>
<dbReference type="Pfam" id="PF00001">
    <property type="entry name" value="7tm_1"/>
    <property type="match status" value="1"/>
</dbReference>
<evidence type="ECO:0000313" key="14">
    <source>
        <dbReference type="Proteomes" id="UP000762676"/>
    </source>
</evidence>
<keyword evidence="3 11" id="KW-0812">Transmembrane</keyword>
<evidence type="ECO:0000256" key="11">
    <source>
        <dbReference type="SAM" id="Phobius"/>
    </source>
</evidence>
<dbReference type="PANTHER" id="PTHR24246">
    <property type="entry name" value="OLFACTORY RECEPTOR AND ADENOSINE RECEPTOR"/>
    <property type="match status" value="1"/>
</dbReference>
<feature type="transmembrane region" description="Helical" evidence="11">
    <location>
        <begin position="129"/>
        <end position="151"/>
    </location>
</feature>
<feature type="transmembrane region" description="Helical" evidence="11">
    <location>
        <begin position="51"/>
        <end position="75"/>
    </location>
</feature>
<evidence type="ECO:0000256" key="10">
    <source>
        <dbReference type="ARBA" id="ARBA00023224"/>
    </source>
</evidence>
<dbReference type="Proteomes" id="UP000762676">
    <property type="component" value="Unassembled WGS sequence"/>
</dbReference>
<keyword evidence="14" id="KW-1185">Reference proteome</keyword>
<keyword evidence="4 11" id="KW-1133">Transmembrane helix</keyword>
<gene>
    <name evidence="13" type="ORF">ElyMa_005590800</name>
</gene>
<dbReference type="InterPro" id="IPR001634">
    <property type="entry name" value="Adenosn_rcpt"/>
</dbReference>
<proteinExistence type="predicted"/>
<evidence type="ECO:0000256" key="9">
    <source>
        <dbReference type="ARBA" id="ARBA00023180"/>
    </source>
</evidence>
<keyword evidence="8 13" id="KW-0675">Receptor</keyword>
<protein>
    <submittedName>
        <fullName evidence="13">Adenosine receptor A1-like</fullName>
    </submittedName>
</protein>
<keyword evidence="2" id="KW-1003">Cell membrane</keyword>